<dbReference type="Pfam" id="PF13511">
    <property type="entry name" value="DUF4124"/>
    <property type="match status" value="1"/>
</dbReference>
<evidence type="ECO:0000256" key="1">
    <source>
        <dbReference type="SAM" id="Coils"/>
    </source>
</evidence>
<dbReference type="Proteomes" id="UP000078476">
    <property type="component" value="Unassembled WGS sequence"/>
</dbReference>
<keyword evidence="1" id="KW-0175">Coiled coil</keyword>
<dbReference type="RefSeq" id="WP_066983031.1">
    <property type="nucleotide sequence ID" value="NZ_LUUI01000109.1"/>
</dbReference>
<gene>
    <name evidence="3" type="ORF">A1359_10550</name>
</gene>
<name>A0A177N9D9_9GAMM</name>
<evidence type="ECO:0000313" key="4">
    <source>
        <dbReference type="Proteomes" id="UP000078476"/>
    </source>
</evidence>
<dbReference type="OrthoDB" id="7064973at2"/>
<dbReference type="AlphaFoldDB" id="A0A177N9D9"/>
<feature type="domain" description="DUF4124" evidence="2">
    <location>
        <begin position="16"/>
        <end position="52"/>
    </location>
</feature>
<dbReference type="InterPro" id="IPR025392">
    <property type="entry name" value="DUF4124"/>
</dbReference>
<reference evidence="3 4" key="1">
    <citation type="submission" date="2016-03" db="EMBL/GenBank/DDBJ databases">
        <authorList>
            <person name="Ploux O."/>
        </authorList>
    </citation>
    <scope>NUCLEOTIDE SEQUENCE [LARGE SCALE GENOMIC DNA]</scope>
    <source>
        <strain evidence="3 4">R-45370</strain>
    </source>
</reference>
<evidence type="ECO:0000259" key="2">
    <source>
        <dbReference type="Pfam" id="PF13511"/>
    </source>
</evidence>
<evidence type="ECO:0000313" key="3">
    <source>
        <dbReference type="EMBL" id="OAI14505.1"/>
    </source>
</evidence>
<protein>
    <recommendedName>
        <fullName evidence="2">DUF4124 domain-containing protein</fullName>
    </recommendedName>
</protein>
<dbReference type="EMBL" id="LUUI01000109">
    <property type="protein sequence ID" value="OAI14505.1"/>
    <property type="molecule type" value="Genomic_DNA"/>
</dbReference>
<feature type="coiled-coil region" evidence="1">
    <location>
        <begin position="127"/>
        <end position="154"/>
    </location>
</feature>
<dbReference type="STRING" id="980561.A1359_10550"/>
<keyword evidence="4" id="KW-1185">Reference proteome</keyword>
<organism evidence="3 4">
    <name type="scientific">Methylomonas lenta</name>
    <dbReference type="NCBI Taxonomy" id="980561"/>
    <lineage>
        <taxon>Bacteria</taxon>
        <taxon>Pseudomonadati</taxon>
        <taxon>Pseudomonadota</taxon>
        <taxon>Gammaproteobacteria</taxon>
        <taxon>Methylococcales</taxon>
        <taxon>Methylococcaceae</taxon>
        <taxon>Methylomonas</taxon>
    </lineage>
</organism>
<sequence length="331" mass="37739">MFTKPQFIAYMLILPLLLSGADSYAKKMYRWVDENGKVFFSDQVPPDQVQHKRETLNDKARVLDVVEKAKTAEELAQQKRLEVLRKEQEKVIAKQAADDKVLLATYRSIDDLNRAMENKFSLMDGEKKRLEGNIERYETQLSQQQLQAANHERNGQKVPEKLLAEIRATREQIVLSSQEVTRYEIKRQEVEKGFQADITRFEFLTRGYNTDKTQVDAQAFSSTNNELGLFVCQDAQECDKAWKIAGEFVNNYATTGRDVETEKLIMSAAASNDADMSLSVSRLLLGDGQQIFLDIRCKSSSLGKELCASEKAKSIRRGFASYIQLQLSSQH</sequence>
<accession>A0A177N9D9</accession>
<comment type="caution">
    <text evidence="3">The sequence shown here is derived from an EMBL/GenBank/DDBJ whole genome shotgun (WGS) entry which is preliminary data.</text>
</comment>
<proteinExistence type="predicted"/>